<evidence type="ECO:0000256" key="7">
    <source>
        <dbReference type="ARBA" id="ARBA00023242"/>
    </source>
</evidence>
<dbReference type="InterPro" id="IPR052035">
    <property type="entry name" value="ZnF_BED_domain_contain"/>
</dbReference>
<dbReference type="InterPro" id="IPR003656">
    <property type="entry name" value="Znf_BED"/>
</dbReference>
<dbReference type="GO" id="GO:0008270">
    <property type="term" value="F:zinc ion binding"/>
    <property type="evidence" value="ECO:0007669"/>
    <property type="project" value="UniProtKB-KW"/>
</dbReference>
<protein>
    <recommendedName>
        <fullName evidence="10">BED-type domain-containing protein</fullName>
    </recommendedName>
</protein>
<evidence type="ECO:0000256" key="2">
    <source>
        <dbReference type="ARBA" id="ARBA00022723"/>
    </source>
</evidence>
<dbReference type="EMBL" id="OV121139">
    <property type="protein sequence ID" value="CAH0563035.1"/>
    <property type="molecule type" value="Genomic_DNA"/>
</dbReference>
<dbReference type="InterPro" id="IPR036236">
    <property type="entry name" value="Znf_C2H2_sf"/>
</dbReference>
<organism evidence="11 12">
    <name type="scientific">Brassicogethes aeneus</name>
    <name type="common">Rape pollen beetle</name>
    <name type="synonym">Meligethes aeneus</name>
    <dbReference type="NCBI Taxonomy" id="1431903"/>
    <lineage>
        <taxon>Eukaryota</taxon>
        <taxon>Metazoa</taxon>
        <taxon>Ecdysozoa</taxon>
        <taxon>Arthropoda</taxon>
        <taxon>Hexapoda</taxon>
        <taxon>Insecta</taxon>
        <taxon>Pterygota</taxon>
        <taxon>Neoptera</taxon>
        <taxon>Endopterygota</taxon>
        <taxon>Coleoptera</taxon>
        <taxon>Polyphaga</taxon>
        <taxon>Cucujiformia</taxon>
        <taxon>Nitidulidae</taxon>
        <taxon>Meligethinae</taxon>
        <taxon>Brassicogethes</taxon>
    </lineage>
</organism>
<dbReference type="GO" id="GO:0003677">
    <property type="term" value="F:DNA binding"/>
    <property type="evidence" value="ECO:0007669"/>
    <property type="project" value="InterPro"/>
</dbReference>
<feature type="region of interest" description="Disordered" evidence="9">
    <location>
        <begin position="54"/>
        <end position="95"/>
    </location>
</feature>
<keyword evidence="4" id="KW-0862">Zinc</keyword>
<dbReference type="PROSITE" id="PS50808">
    <property type="entry name" value="ZF_BED"/>
    <property type="match status" value="1"/>
</dbReference>
<dbReference type="PANTHER" id="PTHR46481:SF10">
    <property type="entry name" value="ZINC FINGER BED DOMAIN-CONTAINING PROTEIN 39"/>
    <property type="match status" value="1"/>
</dbReference>
<evidence type="ECO:0000313" key="12">
    <source>
        <dbReference type="Proteomes" id="UP001154078"/>
    </source>
</evidence>
<dbReference type="SUPFAM" id="SSF53098">
    <property type="entry name" value="Ribonuclease H-like"/>
    <property type="match status" value="1"/>
</dbReference>
<name>A0A9P0BH62_BRAAE</name>
<evidence type="ECO:0000256" key="5">
    <source>
        <dbReference type="ARBA" id="ARBA00023015"/>
    </source>
</evidence>
<dbReference type="SUPFAM" id="SSF140996">
    <property type="entry name" value="Hermes dimerisation domain"/>
    <property type="match status" value="1"/>
</dbReference>
<keyword evidence="6" id="KW-0804">Transcription</keyword>
<proteinExistence type="predicted"/>
<evidence type="ECO:0000313" key="11">
    <source>
        <dbReference type="EMBL" id="CAH0563035.1"/>
    </source>
</evidence>
<keyword evidence="5" id="KW-0805">Transcription regulation</keyword>
<keyword evidence="3 8" id="KW-0863">Zinc-finger</keyword>
<evidence type="ECO:0000256" key="3">
    <source>
        <dbReference type="ARBA" id="ARBA00022771"/>
    </source>
</evidence>
<evidence type="ECO:0000256" key="6">
    <source>
        <dbReference type="ARBA" id="ARBA00023163"/>
    </source>
</evidence>
<dbReference type="AlphaFoldDB" id="A0A9P0BH62"/>
<reference evidence="11" key="1">
    <citation type="submission" date="2021-12" db="EMBL/GenBank/DDBJ databases">
        <authorList>
            <person name="King R."/>
        </authorList>
    </citation>
    <scope>NUCLEOTIDE SEQUENCE</scope>
</reference>
<evidence type="ECO:0000256" key="4">
    <source>
        <dbReference type="ARBA" id="ARBA00022833"/>
    </source>
</evidence>
<evidence type="ECO:0000259" key="10">
    <source>
        <dbReference type="PROSITE" id="PS50808"/>
    </source>
</evidence>
<feature type="domain" description="BED-type" evidence="10">
    <location>
        <begin position="4"/>
        <end position="47"/>
    </location>
</feature>
<dbReference type="GO" id="GO:0005634">
    <property type="term" value="C:nucleus"/>
    <property type="evidence" value="ECO:0007669"/>
    <property type="project" value="UniProtKB-SubCell"/>
</dbReference>
<keyword evidence="7" id="KW-0539">Nucleus</keyword>
<feature type="compositionally biased region" description="Basic and acidic residues" evidence="9">
    <location>
        <begin position="54"/>
        <end position="64"/>
    </location>
</feature>
<evidence type="ECO:0000256" key="8">
    <source>
        <dbReference type="PROSITE-ProRule" id="PRU00027"/>
    </source>
</evidence>
<dbReference type="SUPFAM" id="SSF57667">
    <property type="entry name" value="beta-beta-alpha zinc fingers"/>
    <property type="match status" value="1"/>
</dbReference>
<gene>
    <name evidence="11" type="ORF">MELIAE_LOCUS12036</name>
</gene>
<evidence type="ECO:0000256" key="9">
    <source>
        <dbReference type="SAM" id="MobiDB-lite"/>
    </source>
</evidence>
<sequence>MSSRKKSEVWNHFELNEGNNKAKCNYCSALISKESTGNFTRHIRSKHIGIPINREKNTEVHTKSDLQTLNIENDKLEPSQYQPEQSKKNSLKRQNKIDSWTIKPVPISKSKQFDDQLMRMIVKEYHPFSIVEDPQFKKFTKMICPDSWTSITNDNYTAITEHWIIEKETTLMLSSNLLECISYNERHTAENLCALLQTKFEECEIENKIVTVVSDNAANIVASIRKGNWRHVGCFAHTVNLIVQKGLQEIAPIIFKIKKVVEYFKRSSHALAKFNQIQEQMGLVNLKLKMDVSTRWNSTLDMISRFCQRKDAIISTLAILQQELTLSAIDWEVAANAVTILQIFNDVTVEISAEQNIAASKIYLFINSKENEIRQSSYALGSSFKKNGFADSNKANNAIEILKAKVKNQKVHDLRLIALEKENQIDRVPHEEQPSSSSILWKTFDERAAIIEVDIY</sequence>
<keyword evidence="2" id="KW-0479">Metal-binding</keyword>
<accession>A0A9P0BH62</accession>
<evidence type="ECO:0000256" key="1">
    <source>
        <dbReference type="ARBA" id="ARBA00004123"/>
    </source>
</evidence>
<dbReference type="SMART" id="SM00614">
    <property type="entry name" value="ZnF_BED"/>
    <property type="match status" value="1"/>
</dbReference>
<dbReference type="Proteomes" id="UP001154078">
    <property type="component" value="Chromosome 8"/>
</dbReference>
<dbReference type="PANTHER" id="PTHR46481">
    <property type="entry name" value="ZINC FINGER BED DOMAIN-CONTAINING PROTEIN 4"/>
    <property type="match status" value="1"/>
</dbReference>
<dbReference type="Pfam" id="PF02892">
    <property type="entry name" value="zf-BED"/>
    <property type="match status" value="1"/>
</dbReference>
<keyword evidence="12" id="KW-1185">Reference proteome</keyword>
<dbReference type="InterPro" id="IPR012337">
    <property type="entry name" value="RNaseH-like_sf"/>
</dbReference>
<comment type="subcellular location">
    <subcellularLocation>
        <location evidence="1">Nucleus</location>
    </subcellularLocation>
</comment>
<dbReference type="GO" id="GO:0009791">
    <property type="term" value="P:post-embryonic development"/>
    <property type="evidence" value="ECO:0007669"/>
    <property type="project" value="UniProtKB-ARBA"/>
</dbReference>
<dbReference type="OrthoDB" id="1607513at2759"/>